<proteinExistence type="predicted"/>
<comment type="caution">
    <text evidence="10">The sequence shown here is derived from an EMBL/GenBank/DDBJ whole genome shotgun (WGS) entry which is preliminary data.</text>
</comment>
<evidence type="ECO:0000256" key="4">
    <source>
        <dbReference type="ARBA" id="ARBA00022763"/>
    </source>
</evidence>
<dbReference type="Proteomes" id="UP000195602">
    <property type="component" value="Unassembled WGS sequence"/>
</dbReference>
<evidence type="ECO:0000256" key="3">
    <source>
        <dbReference type="ARBA" id="ARBA00022679"/>
    </source>
</evidence>
<comment type="subcellular location">
    <subcellularLocation>
        <location evidence="1">Nucleus</location>
    </subcellularLocation>
</comment>
<evidence type="ECO:0000256" key="2">
    <source>
        <dbReference type="ARBA" id="ARBA00013184"/>
    </source>
</evidence>
<protein>
    <recommendedName>
        <fullName evidence="2">histone acetyltransferase</fullName>
        <ecNumber evidence="2">2.3.1.48</ecNumber>
    </recommendedName>
</protein>
<keyword evidence="6" id="KW-0805">Transcription regulation</keyword>
<dbReference type="PANTHER" id="PTHR31571">
    <property type="entry name" value="ALTERED INHERITANCE OF MITOCHONDRIA PROTEIN 6"/>
    <property type="match status" value="1"/>
</dbReference>
<dbReference type="KEGG" id="clus:A9F13_09g01551"/>
<evidence type="ECO:0000256" key="7">
    <source>
        <dbReference type="ARBA" id="ARBA00023163"/>
    </source>
</evidence>
<keyword evidence="7" id="KW-0804">Transcription</keyword>
<accession>A0AA91T1Q6</accession>
<dbReference type="InterPro" id="IPR051236">
    <property type="entry name" value="HAT_RTT109-like"/>
</dbReference>
<evidence type="ECO:0000313" key="11">
    <source>
        <dbReference type="Proteomes" id="UP000195602"/>
    </source>
</evidence>
<dbReference type="GO" id="GO:0005634">
    <property type="term" value="C:nucleus"/>
    <property type="evidence" value="ECO:0007669"/>
    <property type="project" value="UniProtKB-SubCell"/>
</dbReference>
<dbReference type="EC" id="2.3.1.48" evidence="2"/>
<dbReference type="PROSITE" id="PS51728">
    <property type="entry name" value="RTT109_HAT"/>
    <property type="match status" value="1"/>
</dbReference>
<dbReference type="Pfam" id="PF08214">
    <property type="entry name" value="HAT_KAT11"/>
    <property type="match status" value="1"/>
</dbReference>
<dbReference type="GO" id="GO:0006974">
    <property type="term" value="P:DNA damage response"/>
    <property type="evidence" value="ECO:0007669"/>
    <property type="project" value="UniProtKB-KW"/>
</dbReference>
<dbReference type="InterPro" id="IPR016849">
    <property type="entry name" value="Rtt109"/>
</dbReference>
<evidence type="ECO:0000313" key="10">
    <source>
        <dbReference type="EMBL" id="OVF08222.1"/>
    </source>
</evidence>
<comment type="catalytic activity">
    <reaction evidence="9">
        <text>L-lysyl-[histone] + acetyl-CoA = N(6)-acetyl-L-lysyl-[histone] + CoA + H(+)</text>
        <dbReference type="Rhea" id="RHEA:21992"/>
        <dbReference type="Rhea" id="RHEA-COMP:9845"/>
        <dbReference type="Rhea" id="RHEA-COMP:11338"/>
        <dbReference type="ChEBI" id="CHEBI:15378"/>
        <dbReference type="ChEBI" id="CHEBI:29969"/>
        <dbReference type="ChEBI" id="CHEBI:57287"/>
        <dbReference type="ChEBI" id="CHEBI:57288"/>
        <dbReference type="ChEBI" id="CHEBI:61930"/>
        <dbReference type="EC" id="2.3.1.48"/>
    </reaction>
    <physiologicalReaction direction="left-to-right" evidence="9">
        <dbReference type="Rhea" id="RHEA:21993"/>
    </physiologicalReaction>
</comment>
<evidence type="ECO:0000256" key="1">
    <source>
        <dbReference type="ARBA" id="ARBA00004123"/>
    </source>
</evidence>
<keyword evidence="4" id="KW-0227">DNA damage</keyword>
<dbReference type="InterPro" id="IPR013178">
    <property type="entry name" value="Histone_AcTrfase_Rtt109/CBP"/>
</dbReference>
<dbReference type="EMBL" id="LYUB02000009">
    <property type="protein sequence ID" value="OVF08222.1"/>
    <property type="molecule type" value="Genomic_DNA"/>
</dbReference>
<name>A0AA91T1Q6_CLALS</name>
<keyword evidence="3" id="KW-0808">Transferase</keyword>
<sequence>MEFSPCLEGLHHVVHLRTIAYQVKPLIVSGPPTLKSKHLLYVVEEASQCLVLAVEVYVYFTCDNGVLHRHFFVSKADTSGLGTRRLSAAGIIAQFIKYLVSLAPDAYLANVSWRKQHQTETTASAKKSEFSVVNTLMDLSHQLKSDPAFYDSISFYHARDLPLSRTSAHSTDKRWNYNSISTSLSLFTRSANAYIFPKSEKNPGKHVADGNGLLKWWISVLHKSLGDCWDCKADIPGSDTQEVRRYLPKASNWSVGNIYTDDNSDLAVFRIPVFPDDPKGRFLEHLIVEGRYKNVTQTQFWNELGYRQEFRLGNTVGIIGCVQKFEQALSSEAKNATVISLRTYKRIIELIKGQNFSIKEDIQSLTRYSLPEMFRRLGVNISPLRVDGKKKQVQGQTDVSASDSHKTLKHAVEPNNVSGLVKKRKPEVNNISGLIRKRTRTTNGVSVPNETRTQPTNNITASISEKTIPVNNINGLVKRKTTTKEKHT</sequence>
<reference evidence="10 11" key="1">
    <citation type="submission" date="2017-04" db="EMBL/GenBank/DDBJ databases">
        <title>Draft genome of the yeast Clavispora lusitaniae type strain CBS 6936.</title>
        <authorList>
            <person name="Durrens P."/>
            <person name="Klopp C."/>
            <person name="Biteau N."/>
            <person name="Fitton-Ouhabi V."/>
            <person name="Dementhon K."/>
            <person name="Accoceberry I."/>
            <person name="Sherman D.J."/>
            <person name="Noel T."/>
        </authorList>
    </citation>
    <scope>NUCLEOTIDE SEQUENCE [LARGE SCALE GENOMIC DNA]</scope>
    <source>
        <strain evidence="10 11">CBS 6936</strain>
    </source>
</reference>
<evidence type="ECO:0000256" key="6">
    <source>
        <dbReference type="ARBA" id="ARBA00023015"/>
    </source>
</evidence>
<dbReference type="GO" id="GO:0006355">
    <property type="term" value="P:regulation of DNA-templated transcription"/>
    <property type="evidence" value="ECO:0007669"/>
    <property type="project" value="InterPro"/>
</dbReference>
<dbReference type="SMART" id="SM01250">
    <property type="entry name" value="KAT11"/>
    <property type="match status" value="1"/>
</dbReference>
<dbReference type="GO" id="GO:0032931">
    <property type="term" value="F:histone H3K56 acetyltransferase activity"/>
    <property type="evidence" value="ECO:0007669"/>
    <property type="project" value="TreeGrafter"/>
</dbReference>
<keyword evidence="8" id="KW-0539">Nucleus</keyword>
<dbReference type="AlphaFoldDB" id="A0AA91T1Q6"/>
<keyword evidence="5" id="KW-0007">Acetylation</keyword>
<evidence type="ECO:0000256" key="9">
    <source>
        <dbReference type="ARBA" id="ARBA00048940"/>
    </source>
</evidence>
<gene>
    <name evidence="10" type="ORF">A9F13_09g01551</name>
</gene>
<organism evidence="10 11">
    <name type="scientific">Clavispora lusitaniae</name>
    <name type="common">Candida lusitaniae</name>
    <dbReference type="NCBI Taxonomy" id="36911"/>
    <lineage>
        <taxon>Eukaryota</taxon>
        <taxon>Fungi</taxon>
        <taxon>Dikarya</taxon>
        <taxon>Ascomycota</taxon>
        <taxon>Saccharomycotina</taxon>
        <taxon>Pichiomycetes</taxon>
        <taxon>Metschnikowiaceae</taxon>
        <taxon>Clavispora</taxon>
    </lineage>
</organism>
<evidence type="ECO:0000256" key="8">
    <source>
        <dbReference type="ARBA" id="ARBA00023242"/>
    </source>
</evidence>
<evidence type="ECO:0000256" key="5">
    <source>
        <dbReference type="ARBA" id="ARBA00022990"/>
    </source>
</evidence>
<dbReference type="PANTHER" id="PTHR31571:SF2">
    <property type="entry name" value="HISTONE ACETYLTRANSFERASE RTT109"/>
    <property type="match status" value="1"/>
</dbReference>